<feature type="transmembrane region" description="Helical" evidence="7">
    <location>
        <begin position="60"/>
        <end position="78"/>
    </location>
</feature>
<dbReference type="KEGG" id="palw:PSAL_016960"/>
<gene>
    <name evidence="9" type="primary">dctM_4</name>
    <name evidence="9" type="ORF">PSAL_016960</name>
</gene>
<dbReference type="OrthoDB" id="9790209at2"/>
<feature type="domain" description="TRAP C4-dicarboxylate transport system permease DctM subunit" evidence="8">
    <location>
        <begin position="9"/>
        <end position="429"/>
    </location>
</feature>
<name>A0A418SHC8_9RHOB</name>
<feature type="transmembrane region" description="Helical" evidence="7">
    <location>
        <begin position="172"/>
        <end position="199"/>
    </location>
</feature>
<feature type="transmembrane region" description="Helical" evidence="7">
    <location>
        <begin position="365"/>
        <end position="390"/>
    </location>
</feature>
<comment type="function">
    <text evidence="7">Part of the tripartite ATP-independent periplasmic (TRAP) transport system.</text>
</comment>
<dbReference type="PIRSF" id="PIRSF006066">
    <property type="entry name" value="HI0050"/>
    <property type="match status" value="1"/>
</dbReference>
<dbReference type="RefSeq" id="WP_119838989.1">
    <property type="nucleotide sequence ID" value="NZ_CP060436.1"/>
</dbReference>
<evidence type="ECO:0000313" key="10">
    <source>
        <dbReference type="Proteomes" id="UP000283786"/>
    </source>
</evidence>
<feature type="transmembrane region" description="Helical" evidence="7">
    <location>
        <begin position="290"/>
        <end position="311"/>
    </location>
</feature>
<organism evidence="9 10">
    <name type="scientific">Pseudooceanicola algae</name>
    <dbReference type="NCBI Taxonomy" id="1537215"/>
    <lineage>
        <taxon>Bacteria</taxon>
        <taxon>Pseudomonadati</taxon>
        <taxon>Pseudomonadota</taxon>
        <taxon>Alphaproteobacteria</taxon>
        <taxon>Rhodobacterales</taxon>
        <taxon>Paracoccaceae</taxon>
        <taxon>Pseudooceanicola</taxon>
    </lineage>
</organism>
<dbReference type="GO" id="GO:0005886">
    <property type="term" value="C:plasma membrane"/>
    <property type="evidence" value="ECO:0007669"/>
    <property type="project" value="UniProtKB-SubCell"/>
</dbReference>
<evidence type="ECO:0000256" key="6">
    <source>
        <dbReference type="ARBA" id="ARBA00023136"/>
    </source>
</evidence>
<protein>
    <recommendedName>
        <fullName evidence="7">TRAP transporter large permease protein</fullName>
    </recommendedName>
</protein>
<feature type="transmembrane region" description="Helical" evidence="7">
    <location>
        <begin position="252"/>
        <end position="269"/>
    </location>
</feature>
<dbReference type="InterPro" id="IPR010656">
    <property type="entry name" value="DctM"/>
</dbReference>
<dbReference type="Proteomes" id="UP000283786">
    <property type="component" value="Chromosome"/>
</dbReference>
<evidence type="ECO:0000256" key="2">
    <source>
        <dbReference type="ARBA" id="ARBA00022475"/>
    </source>
</evidence>
<dbReference type="AlphaFoldDB" id="A0A418SHC8"/>
<feature type="transmembrane region" description="Helical" evidence="7">
    <location>
        <begin position="228"/>
        <end position="246"/>
    </location>
</feature>
<feature type="transmembrane region" description="Helical" evidence="7">
    <location>
        <begin position="140"/>
        <end position="166"/>
    </location>
</feature>
<dbReference type="Pfam" id="PF06808">
    <property type="entry name" value="DctM"/>
    <property type="match status" value="1"/>
</dbReference>
<feature type="transmembrane region" description="Helical" evidence="7">
    <location>
        <begin position="323"/>
        <end position="353"/>
    </location>
</feature>
<comment type="subunit">
    <text evidence="7">The complex comprises the extracytoplasmic solute receptor protein and the two transmembrane proteins.</text>
</comment>
<evidence type="ECO:0000256" key="3">
    <source>
        <dbReference type="ARBA" id="ARBA00022519"/>
    </source>
</evidence>
<dbReference type="EMBL" id="CP060436">
    <property type="protein sequence ID" value="QPM90457.1"/>
    <property type="molecule type" value="Genomic_DNA"/>
</dbReference>
<reference evidence="9 10" key="1">
    <citation type="submission" date="2020-08" db="EMBL/GenBank/DDBJ databases">
        <title>Genome sequence of Rhodobacteraceae bacterium Lw-13e.</title>
        <authorList>
            <person name="Poehlein A."/>
            <person name="Wolter L."/>
            <person name="Daniel R."/>
            <person name="Brinkhoff T."/>
        </authorList>
    </citation>
    <scope>NUCLEOTIDE SEQUENCE [LARGE SCALE GENOMIC DNA]</scope>
    <source>
        <strain evidence="9 10">Lw-13e</strain>
    </source>
</reference>
<evidence type="ECO:0000256" key="4">
    <source>
        <dbReference type="ARBA" id="ARBA00022692"/>
    </source>
</evidence>
<dbReference type="InterPro" id="IPR004681">
    <property type="entry name" value="TRAP_DctM"/>
</dbReference>
<dbReference type="PANTHER" id="PTHR33362">
    <property type="entry name" value="SIALIC ACID TRAP TRANSPORTER PERMEASE PROTEIN SIAT-RELATED"/>
    <property type="match status" value="1"/>
</dbReference>
<sequence length="438" mass="46061">MTLTIFAVLGLLMLLVFLGVHLAVALGAVSFFGVFWMLGSFDIGLSILSTTAYEALRKDVFIIIPLFVLMGDFVSRSGSANDLYGLCNRAFRRLPGCLGVATVAGNAIFAAITGVSIAAAATFSRIAYPEMVALGYSKRFSLGTVAGSACLGMLIPPSILMIVWAVLTEQSIGALFVAGLVPGLLLAIGFCGYCVIYAIRNPDKAPLQPAPIHGEADQKALRRQMNGGLAILGLIAVVIGGIWGGFLTPTEAAGFGTMGAFLLGLAKGMTRKDVIEAIYNAGRTTAPIMILLITASMYSRFLAMGGATQLIGDMLLSISENPAVIVAIIFSVWIVLGMFIDSTSIILLTVPIFSPIATTLGIDPLAFAIFGILIIEAGLLTPPFGILVFTVKAAAPGDDITLGDIFRGSVPFWILILVVAILVLVFPALSTWLPYNLM</sequence>
<dbReference type="NCBIfam" id="TIGR00786">
    <property type="entry name" value="dctM"/>
    <property type="match status" value="1"/>
</dbReference>
<keyword evidence="10" id="KW-1185">Reference proteome</keyword>
<comment type="similarity">
    <text evidence="7">Belongs to the TRAP transporter large permease family.</text>
</comment>
<keyword evidence="3 7" id="KW-0997">Cell inner membrane</keyword>
<feature type="transmembrane region" description="Helical" evidence="7">
    <location>
        <begin position="35"/>
        <end position="53"/>
    </location>
</feature>
<keyword evidence="5 7" id="KW-1133">Transmembrane helix</keyword>
<evidence type="ECO:0000259" key="8">
    <source>
        <dbReference type="Pfam" id="PF06808"/>
    </source>
</evidence>
<evidence type="ECO:0000256" key="5">
    <source>
        <dbReference type="ARBA" id="ARBA00022989"/>
    </source>
</evidence>
<evidence type="ECO:0000256" key="1">
    <source>
        <dbReference type="ARBA" id="ARBA00004429"/>
    </source>
</evidence>
<keyword evidence="6 7" id="KW-0472">Membrane</keyword>
<keyword evidence="2" id="KW-1003">Cell membrane</keyword>
<keyword evidence="4 7" id="KW-0812">Transmembrane</keyword>
<dbReference type="GO" id="GO:0022857">
    <property type="term" value="F:transmembrane transporter activity"/>
    <property type="evidence" value="ECO:0007669"/>
    <property type="project" value="UniProtKB-UniRule"/>
</dbReference>
<comment type="subcellular location">
    <subcellularLocation>
        <location evidence="1 7">Cell inner membrane</location>
        <topology evidence="1 7">Multi-pass membrane protein</topology>
    </subcellularLocation>
</comment>
<accession>A0A418SHC8</accession>
<dbReference type="PANTHER" id="PTHR33362:SF5">
    <property type="entry name" value="C4-DICARBOXYLATE TRAP TRANSPORTER LARGE PERMEASE PROTEIN DCTM"/>
    <property type="match status" value="1"/>
</dbReference>
<proteinExistence type="inferred from homology"/>
<keyword evidence="7" id="KW-0813">Transport</keyword>
<evidence type="ECO:0000256" key="7">
    <source>
        <dbReference type="RuleBase" id="RU369079"/>
    </source>
</evidence>
<feature type="transmembrane region" description="Helical" evidence="7">
    <location>
        <begin position="410"/>
        <end position="433"/>
    </location>
</feature>
<evidence type="ECO:0000313" key="9">
    <source>
        <dbReference type="EMBL" id="QPM90457.1"/>
    </source>
</evidence>
<feature type="transmembrane region" description="Helical" evidence="7">
    <location>
        <begin position="98"/>
        <end position="128"/>
    </location>
</feature>